<dbReference type="SUPFAM" id="SSF52540">
    <property type="entry name" value="P-loop containing nucleoside triphosphate hydrolases"/>
    <property type="match status" value="1"/>
</dbReference>
<feature type="compositionally biased region" description="Low complexity" evidence="1">
    <location>
        <begin position="126"/>
        <end position="135"/>
    </location>
</feature>
<dbReference type="CDD" id="cd01127">
    <property type="entry name" value="TrwB_TraG_TraD_VirD4"/>
    <property type="match status" value="1"/>
</dbReference>
<dbReference type="PANTHER" id="PTHR30121">
    <property type="entry name" value="UNCHARACTERIZED PROTEIN YJGR-RELATED"/>
    <property type="match status" value="1"/>
</dbReference>
<protein>
    <submittedName>
        <fullName evidence="4">AAA-like domain-containing protein</fullName>
    </submittedName>
</protein>
<dbReference type="InterPro" id="IPR027417">
    <property type="entry name" value="P-loop_NTPase"/>
</dbReference>
<dbReference type="STRING" id="460384.SAMN05216313_14118"/>
<reference evidence="5" key="1">
    <citation type="submission" date="2016-10" db="EMBL/GenBank/DDBJ databases">
        <authorList>
            <person name="Varghese N."/>
            <person name="Submissions S."/>
        </authorList>
    </citation>
    <scope>NUCLEOTIDE SEQUENCE [LARGE SCALE GENOMIC DNA]</scope>
    <source>
        <strain evidence="5">NLAE-zl-G277</strain>
    </source>
</reference>
<dbReference type="Gene3D" id="3.40.50.300">
    <property type="entry name" value="P-loop containing nucleotide triphosphate hydrolases"/>
    <property type="match status" value="1"/>
</dbReference>
<feature type="compositionally biased region" description="Basic residues" evidence="1">
    <location>
        <begin position="136"/>
        <end position="146"/>
    </location>
</feature>
<dbReference type="InterPro" id="IPR051162">
    <property type="entry name" value="T4SS_component"/>
</dbReference>
<dbReference type="Pfam" id="PF19044">
    <property type="entry name" value="P-loop_TraG"/>
    <property type="match status" value="1"/>
</dbReference>
<sequence length="969" mass="110057">MRIIPKKTKVAMEFFKGVELMDVAVGLIGAVIATAVFMSNLPFKLWIIIGVVIIFAALIIPLDGDKGYMMIINVLKYLARYRKFVKRRRCPEGGQPETALSKTAPLKAALREASPQETPSPEADAEPAGTAAAKPGKVKPARKGGKKEKAGQGKTPKAKKSSFPDVYSIIPFTDIRDGYIEYGTEYYAKVVEIPSTEFRFLTENRQNAMIDKVFGSILRMISGSETGLMVKIDRPVIYDSYIKEEEGKLEALKEAFLNELMDEEELTRRVAIVYDRIEQISHLNYREKIYQPFYYFVFIHRDKNLLCEQTSSMVSVFGTNDMECRVLGDQELAVFLKYNYCQEFDEREISLLKPEQYMDWILPDTIEFASRTIRYDNIYTHTFRLTDYPMLVGNAWGHQLFNMPGTRVVMKMKPVEQFKAIRRIDRAIDELRGQEGSTGKASRLIELGNHIDTLSELLTLLQGDNEVLFDVNLFVTVFDYELSRRMEEYKKGGSGKKKEPANLSLKRQIKRSMMENGFKSTDMLLQQFEAYASSSITARDCFETQSRGIHSGSVAAAFPFVYPTVMDQGGFNIGRSGYRPVFMNFFKRDKERVNSNMVVIGKSGSGKSYATKTLLSNLAAEDSKIFILDPENEYQALAENLKGKIIDVGSATQGRLNPFQIITGISDDEDDEAAVKTSFNTHLQFLEEFFRQILPGIENDALEYLNNLIIRMYEAKDIDGNTDLSRLTPGDYPIFDDLYDKILGAYQTSKGDYSKGNLRVLLNYISKFATGGRNAAIWNGEATISTNENFIVFNFQSLLANKNNTIANAQMLLVLKWLDNEIIKNRDYNLKYKANRKIIVVIDEAHVFIDPKFPIALDFMFQLAKRIRKYNGMQIIITQNIKDFVGTEEIARKSTAIINACQYSFIFPLAPNDMHDLCRLYEKAGAINESEQEEIVNNGRGRAFVITSPTKRTSVDIVATQEVQELFSM</sequence>
<name>A0A1I0K0K3_9FIRM</name>
<proteinExistence type="predicted"/>
<dbReference type="Proteomes" id="UP000198508">
    <property type="component" value="Unassembled WGS sequence"/>
</dbReference>
<feature type="domain" description="AAA+ ATPase" evidence="3">
    <location>
        <begin position="593"/>
        <end position="904"/>
    </location>
</feature>
<evidence type="ECO:0000256" key="2">
    <source>
        <dbReference type="SAM" id="Phobius"/>
    </source>
</evidence>
<dbReference type="InterPro" id="IPR043964">
    <property type="entry name" value="P-loop_TraG"/>
</dbReference>
<dbReference type="RefSeq" id="WP_242956498.1">
    <property type="nucleotide sequence ID" value="NZ_DAINWJ010000035.1"/>
</dbReference>
<evidence type="ECO:0000313" key="4">
    <source>
        <dbReference type="EMBL" id="SEU17015.1"/>
    </source>
</evidence>
<dbReference type="Gene3D" id="1.10.8.730">
    <property type="match status" value="1"/>
</dbReference>
<feature type="region of interest" description="Disordered" evidence="1">
    <location>
        <begin position="110"/>
        <end position="161"/>
    </location>
</feature>
<keyword evidence="2" id="KW-1133">Transmembrane helix</keyword>
<keyword evidence="2" id="KW-0812">Transmembrane</keyword>
<accession>A0A1I0K0K3</accession>
<dbReference type="SMART" id="SM00382">
    <property type="entry name" value="AAA"/>
    <property type="match status" value="1"/>
</dbReference>
<evidence type="ECO:0000256" key="1">
    <source>
        <dbReference type="SAM" id="MobiDB-lite"/>
    </source>
</evidence>
<dbReference type="InterPro" id="IPR003593">
    <property type="entry name" value="AAA+_ATPase"/>
</dbReference>
<keyword evidence="5" id="KW-1185">Reference proteome</keyword>
<keyword evidence="2" id="KW-0472">Membrane</keyword>
<evidence type="ECO:0000259" key="3">
    <source>
        <dbReference type="SMART" id="SM00382"/>
    </source>
</evidence>
<dbReference type="AlphaFoldDB" id="A0A1I0K0K3"/>
<evidence type="ECO:0000313" key="5">
    <source>
        <dbReference type="Proteomes" id="UP000198508"/>
    </source>
</evidence>
<feature type="transmembrane region" description="Helical" evidence="2">
    <location>
        <begin position="45"/>
        <end position="62"/>
    </location>
</feature>
<gene>
    <name evidence="4" type="ORF">SAMN05216313_14118</name>
</gene>
<dbReference type="PANTHER" id="PTHR30121:SF6">
    <property type="entry name" value="SLR6007 PROTEIN"/>
    <property type="match status" value="1"/>
</dbReference>
<feature type="transmembrane region" description="Helical" evidence="2">
    <location>
        <begin position="20"/>
        <end position="39"/>
    </location>
</feature>
<organism evidence="4 5">
    <name type="scientific">Enterocloster lavalensis</name>
    <dbReference type="NCBI Taxonomy" id="460384"/>
    <lineage>
        <taxon>Bacteria</taxon>
        <taxon>Bacillati</taxon>
        <taxon>Bacillota</taxon>
        <taxon>Clostridia</taxon>
        <taxon>Lachnospirales</taxon>
        <taxon>Lachnospiraceae</taxon>
        <taxon>Enterocloster</taxon>
    </lineage>
</organism>
<dbReference type="EMBL" id="FOIM01000041">
    <property type="protein sequence ID" value="SEU17015.1"/>
    <property type="molecule type" value="Genomic_DNA"/>
</dbReference>